<dbReference type="OrthoDB" id="1645442at2"/>
<dbReference type="RefSeq" id="WP_074699532.1">
    <property type="nucleotide sequence ID" value="NZ_CP018863.1"/>
</dbReference>
<dbReference type="AlphaFoldDB" id="A0A1H1ARF1"/>
<dbReference type="Gene3D" id="3.10.180.10">
    <property type="entry name" value="2,3-Dihydroxybiphenyl 1,2-Dioxygenase, domain 1"/>
    <property type="match status" value="1"/>
</dbReference>
<dbReference type="Pfam" id="PF18029">
    <property type="entry name" value="Glyoxalase_6"/>
    <property type="match status" value="1"/>
</dbReference>
<evidence type="ECO:0000313" key="3">
    <source>
        <dbReference type="Proteomes" id="UP000181917"/>
    </source>
</evidence>
<dbReference type="Proteomes" id="UP000181917">
    <property type="component" value="Unassembled WGS sequence"/>
</dbReference>
<dbReference type="SUPFAM" id="SSF54593">
    <property type="entry name" value="Glyoxalase/Bleomycin resistance protein/Dihydroxybiphenyl dioxygenase"/>
    <property type="match status" value="1"/>
</dbReference>
<sequence length="126" mass="13482">MTERVGQLASISLDCSDTDQLATFYSRLLGLEEAFATPDRGVVALSGAGPMLTLMRVDSYAPPSWPEGPQHQQFHLDVAVSELEPAVASAIALGATEAEHQPAPNQWRVLVDPVGHPFCLTVVCPD</sequence>
<gene>
    <name evidence="2" type="ORF">SAMN04489742_1052</name>
</gene>
<name>A0A1H1ARF1_9MICC</name>
<protein>
    <recommendedName>
        <fullName evidence="1">VOC domain-containing protein</fullName>
    </recommendedName>
</protein>
<dbReference type="STRING" id="37928.SAMN04489742_1052"/>
<feature type="domain" description="VOC" evidence="1">
    <location>
        <begin position="7"/>
        <end position="123"/>
    </location>
</feature>
<dbReference type="PROSITE" id="PS51819">
    <property type="entry name" value="VOC"/>
    <property type="match status" value="1"/>
</dbReference>
<evidence type="ECO:0000259" key="1">
    <source>
        <dbReference type="PROSITE" id="PS51819"/>
    </source>
</evidence>
<dbReference type="EMBL" id="FNKH01000002">
    <property type="protein sequence ID" value="SDQ42194.1"/>
    <property type="molecule type" value="Genomic_DNA"/>
</dbReference>
<organism evidence="2 3">
    <name type="scientific">Crystallibacter crystallopoietes</name>
    <dbReference type="NCBI Taxonomy" id="37928"/>
    <lineage>
        <taxon>Bacteria</taxon>
        <taxon>Bacillati</taxon>
        <taxon>Actinomycetota</taxon>
        <taxon>Actinomycetes</taxon>
        <taxon>Micrococcales</taxon>
        <taxon>Micrococcaceae</taxon>
        <taxon>Crystallibacter</taxon>
    </lineage>
</organism>
<proteinExistence type="predicted"/>
<reference evidence="2 3" key="1">
    <citation type="submission" date="2016-10" db="EMBL/GenBank/DDBJ databases">
        <authorList>
            <person name="de Groot N.N."/>
        </authorList>
    </citation>
    <scope>NUCLEOTIDE SEQUENCE [LARGE SCALE GENOMIC DNA]</scope>
    <source>
        <strain evidence="2 3">DSM 20117</strain>
    </source>
</reference>
<dbReference type="PANTHER" id="PTHR35908">
    <property type="entry name" value="HYPOTHETICAL FUSION PROTEIN"/>
    <property type="match status" value="1"/>
</dbReference>
<dbReference type="KEGG" id="acry:AC20117_12065"/>
<evidence type="ECO:0000313" key="2">
    <source>
        <dbReference type="EMBL" id="SDQ42194.1"/>
    </source>
</evidence>
<accession>A0A1H1ARF1</accession>
<keyword evidence="3" id="KW-1185">Reference proteome</keyword>
<dbReference type="InterPro" id="IPR041581">
    <property type="entry name" value="Glyoxalase_6"/>
</dbReference>
<dbReference type="PANTHER" id="PTHR35908:SF1">
    <property type="entry name" value="CONSERVED PROTEIN"/>
    <property type="match status" value="1"/>
</dbReference>
<dbReference type="InterPro" id="IPR029068">
    <property type="entry name" value="Glyas_Bleomycin-R_OHBP_Dase"/>
</dbReference>
<dbReference type="InterPro" id="IPR037523">
    <property type="entry name" value="VOC_core"/>
</dbReference>